<evidence type="ECO:0000313" key="2">
    <source>
        <dbReference type="EMBL" id="ERN19614.1"/>
    </source>
</evidence>
<accession>U5DAS6</accession>
<reference evidence="3" key="1">
    <citation type="journal article" date="2013" name="Science">
        <title>The Amborella genome and the evolution of flowering plants.</title>
        <authorList>
            <consortium name="Amborella Genome Project"/>
        </authorList>
    </citation>
    <scope>NUCLEOTIDE SEQUENCE [LARGE SCALE GENOMIC DNA]</scope>
</reference>
<protein>
    <submittedName>
        <fullName evidence="2">Uncharacterized protein</fullName>
    </submittedName>
</protein>
<dbReference type="EMBL" id="KI392068">
    <property type="protein sequence ID" value="ERN19614.1"/>
    <property type="molecule type" value="Genomic_DNA"/>
</dbReference>
<sequence length="179" mass="20283">MFGSKHTSNEVGWWSGLRRTESKALCQDQIDLVVWQDRLVQLDAKGLREQTIARKNASKRAQLKVFVSGPLSRDSRLVEPTDPFYLESEDELLRTKEERVERAEERQTTMQAVAPRMDRLCYAQGIAVARGSAQLSGYVDLVPNKNHSEPEQLSRSCIARDGESGVVGERKMLTSRQSF</sequence>
<dbReference type="Gramene" id="ERN19614">
    <property type="protein sequence ID" value="ERN19614"/>
    <property type="gene ID" value="AMTR_s00062p00133230"/>
</dbReference>
<keyword evidence="1" id="KW-0175">Coiled coil</keyword>
<dbReference type="HOGENOM" id="CLU_1505461_0_0_1"/>
<evidence type="ECO:0000313" key="3">
    <source>
        <dbReference type="Proteomes" id="UP000017836"/>
    </source>
</evidence>
<name>U5DAS6_AMBTC</name>
<keyword evidence="3" id="KW-1185">Reference proteome</keyword>
<dbReference type="AlphaFoldDB" id="U5DAS6"/>
<organism evidence="2 3">
    <name type="scientific">Amborella trichopoda</name>
    <dbReference type="NCBI Taxonomy" id="13333"/>
    <lineage>
        <taxon>Eukaryota</taxon>
        <taxon>Viridiplantae</taxon>
        <taxon>Streptophyta</taxon>
        <taxon>Embryophyta</taxon>
        <taxon>Tracheophyta</taxon>
        <taxon>Spermatophyta</taxon>
        <taxon>Magnoliopsida</taxon>
        <taxon>Amborellales</taxon>
        <taxon>Amborellaceae</taxon>
        <taxon>Amborella</taxon>
    </lineage>
</organism>
<dbReference type="Proteomes" id="UP000017836">
    <property type="component" value="Unassembled WGS sequence"/>
</dbReference>
<proteinExistence type="predicted"/>
<gene>
    <name evidence="2" type="ORF">AMTR_s00062p00133230</name>
</gene>
<feature type="coiled-coil region" evidence="1">
    <location>
        <begin position="86"/>
        <end position="113"/>
    </location>
</feature>
<evidence type="ECO:0000256" key="1">
    <source>
        <dbReference type="SAM" id="Coils"/>
    </source>
</evidence>